<accession>A0A4C1WS94</accession>
<proteinExistence type="predicted"/>
<keyword evidence="2" id="KW-1185">Reference proteome</keyword>
<comment type="caution">
    <text evidence="1">The sequence shown here is derived from an EMBL/GenBank/DDBJ whole genome shotgun (WGS) entry which is preliminary data.</text>
</comment>
<sequence>MKYSLAPPLSVTPLSLAAGGHIRSRTAGVTIKLITRERAARSYIKQRTRMHQSKSRLRLIKDQCLMLRVNISRAFHPPRAPSATEHGRLPRNVRDKCIASRLGGRLLYVQMCFGKFMILVERWRPSGQVYRLRIGRFERTTDQ</sequence>
<gene>
    <name evidence="1" type="ORF">EVAR_39854_1</name>
</gene>
<evidence type="ECO:0000313" key="2">
    <source>
        <dbReference type="Proteomes" id="UP000299102"/>
    </source>
</evidence>
<reference evidence="1 2" key="1">
    <citation type="journal article" date="2019" name="Commun. Biol.">
        <title>The bagworm genome reveals a unique fibroin gene that provides high tensile strength.</title>
        <authorList>
            <person name="Kono N."/>
            <person name="Nakamura H."/>
            <person name="Ohtoshi R."/>
            <person name="Tomita M."/>
            <person name="Numata K."/>
            <person name="Arakawa K."/>
        </authorList>
    </citation>
    <scope>NUCLEOTIDE SEQUENCE [LARGE SCALE GENOMIC DNA]</scope>
</reference>
<evidence type="ECO:0000313" key="1">
    <source>
        <dbReference type="EMBL" id="GBP53700.1"/>
    </source>
</evidence>
<name>A0A4C1WS94_EUMVA</name>
<dbReference type="Proteomes" id="UP000299102">
    <property type="component" value="Unassembled WGS sequence"/>
</dbReference>
<protein>
    <submittedName>
        <fullName evidence="1">Uncharacterized protein</fullName>
    </submittedName>
</protein>
<organism evidence="1 2">
    <name type="scientific">Eumeta variegata</name>
    <name type="common">Bagworm moth</name>
    <name type="synonym">Eumeta japonica</name>
    <dbReference type="NCBI Taxonomy" id="151549"/>
    <lineage>
        <taxon>Eukaryota</taxon>
        <taxon>Metazoa</taxon>
        <taxon>Ecdysozoa</taxon>
        <taxon>Arthropoda</taxon>
        <taxon>Hexapoda</taxon>
        <taxon>Insecta</taxon>
        <taxon>Pterygota</taxon>
        <taxon>Neoptera</taxon>
        <taxon>Endopterygota</taxon>
        <taxon>Lepidoptera</taxon>
        <taxon>Glossata</taxon>
        <taxon>Ditrysia</taxon>
        <taxon>Tineoidea</taxon>
        <taxon>Psychidae</taxon>
        <taxon>Oiketicinae</taxon>
        <taxon>Eumeta</taxon>
    </lineage>
</organism>
<dbReference type="EMBL" id="BGZK01000632">
    <property type="protein sequence ID" value="GBP53700.1"/>
    <property type="molecule type" value="Genomic_DNA"/>
</dbReference>
<dbReference type="AlphaFoldDB" id="A0A4C1WS94"/>